<evidence type="ECO:0000313" key="2">
    <source>
        <dbReference type="EMBL" id="CCG54647.1"/>
    </source>
</evidence>
<feature type="domain" description="SPOR" evidence="1">
    <location>
        <begin position="247"/>
        <end position="325"/>
    </location>
</feature>
<sequence length="325" mass="37032">MKIEKYISALLYRYQCVTVPGFGAFLTEWQSAQVIEGQHSFIPPRKIVSFNSNIKSNDGLLANHIALTEKISYDQALSKINYQVNFWLEKLQNKETLSLENIGDILVNNENNWVFKPNQAINYLTDSFGLSSFNSPEIQREVKQVETPIETPTLTLVEEEHIEENNEVIALPQTAVKSNTNWLKYAAAVAIFASAGTFGYKYYYDYSIEQKTLLVEKTVQEQINKKIQEATFIIPNPTQSVDLTIEKPEIKPYHVIAAAFRSENNAKKAMEELKKQGYLNATVLPITKHNLYPVAFESFSTLSEANKLKNKIITEHAIDAWLKID</sequence>
<dbReference type="InterPro" id="IPR041268">
    <property type="entry name" value="HU-CCDC81_bac_2"/>
</dbReference>
<organism evidence="2 3">
    <name type="scientific">Flavobacterium indicum (strain DSM 17447 / CIP 109464 / GPTSA100-9)</name>
    <dbReference type="NCBI Taxonomy" id="1094466"/>
    <lineage>
        <taxon>Bacteria</taxon>
        <taxon>Pseudomonadati</taxon>
        <taxon>Bacteroidota</taxon>
        <taxon>Flavobacteriia</taxon>
        <taxon>Flavobacteriales</taxon>
        <taxon>Flavobacteriaceae</taxon>
        <taxon>Flavobacterium</taxon>
    </lineage>
</organism>
<dbReference type="EMBL" id="HE774682">
    <property type="protein sequence ID" value="CCG54647.1"/>
    <property type="molecule type" value="Genomic_DNA"/>
</dbReference>
<gene>
    <name evidence="2" type="ordered locus">KQS_13750</name>
</gene>
<dbReference type="InterPro" id="IPR040495">
    <property type="entry name" value="HU-CCDC81_bac_1"/>
</dbReference>
<dbReference type="HOGENOM" id="CLU_061747_0_0_10"/>
<dbReference type="PROSITE" id="PS51724">
    <property type="entry name" value="SPOR"/>
    <property type="match status" value="1"/>
</dbReference>
<dbReference type="eggNOG" id="COG3087">
    <property type="taxonomic scope" value="Bacteria"/>
</dbReference>
<dbReference type="SUPFAM" id="SSF110997">
    <property type="entry name" value="Sporulation related repeat"/>
    <property type="match status" value="1"/>
</dbReference>
<dbReference type="RefSeq" id="WP_014389764.1">
    <property type="nucleotide sequence ID" value="NC_017025.1"/>
</dbReference>
<dbReference type="OrthoDB" id="653949at2"/>
<name>H8XS63_FLAIG</name>
<protein>
    <recommendedName>
        <fullName evidence="1">SPOR domain-containing protein</fullName>
    </recommendedName>
</protein>
<dbReference type="AlphaFoldDB" id="H8XS63"/>
<dbReference type="InterPro" id="IPR007730">
    <property type="entry name" value="SPOR-like_dom"/>
</dbReference>
<dbReference type="Pfam" id="PF18175">
    <property type="entry name" value="HU-CCDC81_bac_2"/>
    <property type="match status" value="1"/>
</dbReference>
<dbReference type="STRING" id="1094466.KQS_13750"/>
<reference evidence="3" key="2">
    <citation type="submission" date="2012-03" db="EMBL/GenBank/DDBJ databases">
        <title>Complete genome sequence of Flavobacterium indicum GPTSA100-9T, isolated from warm spring water.</title>
        <authorList>
            <person name="Barbier P."/>
            <person name="Houel A."/>
            <person name="Loux V."/>
            <person name="Poulain J."/>
            <person name="Bernardet J.-F."/>
            <person name="Touchon M."/>
            <person name="Duchaud E."/>
        </authorList>
    </citation>
    <scope>NUCLEOTIDE SEQUENCE [LARGE SCALE GENOMIC DNA]</scope>
    <source>
        <strain evidence="3">DSM 17447 / CIP 109464 / GPTSA100-9</strain>
    </source>
</reference>
<accession>H8XS63</accession>
<keyword evidence="3" id="KW-1185">Reference proteome</keyword>
<dbReference type="InterPro" id="IPR036680">
    <property type="entry name" value="SPOR-like_sf"/>
</dbReference>
<proteinExistence type="predicted"/>
<dbReference type="GO" id="GO:0042834">
    <property type="term" value="F:peptidoglycan binding"/>
    <property type="evidence" value="ECO:0007669"/>
    <property type="project" value="InterPro"/>
</dbReference>
<dbReference type="PATRIC" id="fig|1094466.5.peg.2696"/>
<evidence type="ECO:0000259" key="1">
    <source>
        <dbReference type="PROSITE" id="PS51724"/>
    </source>
</evidence>
<reference evidence="2 3" key="1">
    <citation type="journal article" date="2012" name="J. Bacteriol.">
        <title>Complete Genome Sequence of Flavobacterium indicum GPSTA100-9T, Isolated from Warm Spring Water.</title>
        <authorList>
            <person name="Barbier P."/>
            <person name="Houel A."/>
            <person name="Loux V."/>
            <person name="Poulain J."/>
            <person name="Bernardet J.F."/>
            <person name="Touchon M."/>
            <person name="Duchaud E."/>
        </authorList>
    </citation>
    <scope>NUCLEOTIDE SEQUENCE [LARGE SCALE GENOMIC DNA]</scope>
    <source>
        <strain evidence="3">DSM 17447 / CIP 109464 / GPTSA100-9</strain>
    </source>
</reference>
<dbReference type="Gene3D" id="3.30.70.1070">
    <property type="entry name" value="Sporulation related repeat"/>
    <property type="match status" value="1"/>
</dbReference>
<dbReference type="Pfam" id="PF18174">
    <property type="entry name" value="HU-CCDC81_bac_1"/>
    <property type="match status" value="1"/>
</dbReference>
<dbReference type="KEGG" id="fin:KQS_13750"/>
<dbReference type="Pfam" id="PF05036">
    <property type="entry name" value="SPOR"/>
    <property type="match status" value="1"/>
</dbReference>
<evidence type="ECO:0000313" key="3">
    <source>
        <dbReference type="Proteomes" id="UP000007599"/>
    </source>
</evidence>
<dbReference type="Proteomes" id="UP000007599">
    <property type="component" value="Chromosome I"/>
</dbReference>